<dbReference type="Proteomes" id="UP001165685">
    <property type="component" value="Unassembled WGS sequence"/>
</dbReference>
<organism evidence="1 2">
    <name type="scientific">Nocardiopsis suaedae</name>
    <dbReference type="NCBI Taxonomy" id="3018444"/>
    <lineage>
        <taxon>Bacteria</taxon>
        <taxon>Bacillati</taxon>
        <taxon>Actinomycetota</taxon>
        <taxon>Actinomycetes</taxon>
        <taxon>Streptosporangiales</taxon>
        <taxon>Nocardiopsidaceae</taxon>
        <taxon>Nocardiopsis</taxon>
    </lineage>
</organism>
<reference evidence="1" key="1">
    <citation type="submission" date="2023-01" db="EMBL/GenBank/DDBJ databases">
        <title>Draft genome sequence of Nocardiopsis sp. LSu2-4 isolated from halophytes.</title>
        <authorList>
            <person name="Duangmal K."/>
            <person name="Chantavorakit T."/>
        </authorList>
    </citation>
    <scope>NUCLEOTIDE SEQUENCE</scope>
    <source>
        <strain evidence="1">LSu2-4</strain>
    </source>
</reference>
<dbReference type="InterPro" id="IPR045436">
    <property type="entry name" value="DUF6507"/>
</dbReference>
<keyword evidence="2" id="KW-1185">Reference proteome</keyword>
<sequence>MSGWDIDPVGVSTVLGKVGAVMGDGSGDGLTGSTNNGLTSLSDAMSASGSGVVNTAVSELFDQISNLSQQMTSKTVRATVGCSEAVQAYIDGDTEMAERAQSRVGGTTGIEL</sequence>
<evidence type="ECO:0000313" key="1">
    <source>
        <dbReference type="EMBL" id="MDA2805900.1"/>
    </source>
</evidence>
<dbReference type="RefSeq" id="WP_270678550.1">
    <property type="nucleotide sequence ID" value="NZ_JAQFWP010000026.1"/>
</dbReference>
<dbReference type="Pfam" id="PF20117">
    <property type="entry name" value="DUF6507"/>
    <property type="match status" value="1"/>
</dbReference>
<evidence type="ECO:0000313" key="2">
    <source>
        <dbReference type="Proteomes" id="UP001165685"/>
    </source>
</evidence>
<proteinExistence type="predicted"/>
<gene>
    <name evidence="1" type="ORF">O4U47_15390</name>
</gene>
<accession>A0ABT4TMH3</accession>
<protein>
    <submittedName>
        <fullName evidence="1">DUF6507 family protein</fullName>
    </submittedName>
</protein>
<dbReference type="EMBL" id="JAQFWP010000026">
    <property type="protein sequence ID" value="MDA2805900.1"/>
    <property type="molecule type" value="Genomic_DNA"/>
</dbReference>
<comment type="caution">
    <text evidence="1">The sequence shown here is derived from an EMBL/GenBank/DDBJ whole genome shotgun (WGS) entry which is preliminary data.</text>
</comment>
<name>A0ABT4TMH3_9ACTN</name>